<name>A0A2K4ZNB6_9FIRM</name>
<dbReference type="GO" id="GO:0005886">
    <property type="term" value="C:plasma membrane"/>
    <property type="evidence" value="ECO:0007669"/>
    <property type="project" value="TreeGrafter"/>
</dbReference>
<accession>A0A2K4ZNB6</accession>
<sequence>MFKSKRMKAGIFSACLILILLTGVVVYIRINYTVKTVYVEGNVHYTEEEIKNIVMEGPLGDNSLYLSAKYKNKGIEGVPFVDVMDVDILSPDTVKIIVYEKTLVGYVKYMDTYVYFDKDGCVVESSSVRTVGVPQIMGLEFDHMVTGEKLAVENEGIFNQILDITKLLQKYSLTSDKIYFNGSGEITIYFGGIRVALGSESSRLEDKLMILPGVLAKLEGKSGILQMQTYDEESGKYAFKPES</sequence>
<evidence type="ECO:0000259" key="6">
    <source>
        <dbReference type="Pfam" id="PF08478"/>
    </source>
</evidence>
<evidence type="ECO:0000256" key="2">
    <source>
        <dbReference type="ARBA" id="ARBA00022618"/>
    </source>
</evidence>
<evidence type="ECO:0000256" key="3">
    <source>
        <dbReference type="ARBA" id="ARBA00022692"/>
    </source>
</evidence>
<proteinExistence type="predicted"/>
<keyword evidence="2 7" id="KW-0132">Cell division</keyword>
<evidence type="ECO:0000313" key="8">
    <source>
        <dbReference type="Proteomes" id="UP000236311"/>
    </source>
</evidence>
<evidence type="ECO:0000256" key="5">
    <source>
        <dbReference type="ARBA" id="ARBA00023306"/>
    </source>
</evidence>
<keyword evidence="3" id="KW-0812">Transmembrane</keyword>
<dbReference type="InterPro" id="IPR013685">
    <property type="entry name" value="POTRA_FtsQ_type"/>
</dbReference>
<keyword evidence="8" id="KW-1185">Reference proteome</keyword>
<dbReference type="Gene3D" id="3.10.20.310">
    <property type="entry name" value="membrane protein fhac"/>
    <property type="match status" value="1"/>
</dbReference>
<gene>
    <name evidence="7" type="primary">divIB</name>
    <name evidence="7" type="ORF">AMURIS_04665</name>
</gene>
<keyword evidence="4" id="KW-1133">Transmembrane helix</keyword>
<protein>
    <submittedName>
        <fullName evidence="7">Cell division protein DivIB</fullName>
    </submittedName>
</protein>
<dbReference type="RefSeq" id="WP_103241890.1">
    <property type="nucleotide sequence ID" value="NZ_CANRXC010000010.1"/>
</dbReference>
<reference evidence="7 8" key="1">
    <citation type="submission" date="2018-01" db="EMBL/GenBank/DDBJ databases">
        <authorList>
            <person name="Gaut B.S."/>
            <person name="Morton B.R."/>
            <person name="Clegg M.T."/>
            <person name="Duvall M.R."/>
        </authorList>
    </citation>
    <scope>NUCLEOTIDE SEQUENCE [LARGE SCALE GENOMIC DNA]</scope>
    <source>
        <strain evidence="7">GP69</strain>
    </source>
</reference>
<keyword evidence="4" id="KW-0472">Membrane</keyword>
<dbReference type="EMBL" id="OFSM01000034">
    <property type="protein sequence ID" value="SOY31916.1"/>
    <property type="molecule type" value="Genomic_DNA"/>
</dbReference>
<organism evidence="7 8">
    <name type="scientific">Acetatifactor muris</name>
    <dbReference type="NCBI Taxonomy" id="879566"/>
    <lineage>
        <taxon>Bacteria</taxon>
        <taxon>Bacillati</taxon>
        <taxon>Bacillota</taxon>
        <taxon>Clostridia</taxon>
        <taxon>Lachnospirales</taxon>
        <taxon>Lachnospiraceae</taxon>
        <taxon>Acetatifactor</taxon>
    </lineage>
</organism>
<dbReference type="PANTHER" id="PTHR37820">
    <property type="entry name" value="CELL DIVISION PROTEIN DIVIB"/>
    <property type="match status" value="1"/>
</dbReference>
<dbReference type="InterPro" id="IPR050487">
    <property type="entry name" value="FtsQ_DivIB"/>
</dbReference>
<evidence type="ECO:0000256" key="1">
    <source>
        <dbReference type="ARBA" id="ARBA00022475"/>
    </source>
</evidence>
<keyword evidence="1" id="KW-1003">Cell membrane</keyword>
<evidence type="ECO:0000313" key="7">
    <source>
        <dbReference type="EMBL" id="SOY31916.1"/>
    </source>
</evidence>
<dbReference type="PANTHER" id="PTHR37820:SF1">
    <property type="entry name" value="CELL DIVISION PROTEIN FTSQ"/>
    <property type="match status" value="1"/>
</dbReference>
<dbReference type="Pfam" id="PF08478">
    <property type="entry name" value="POTRA_1"/>
    <property type="match status" value="1"/>
</dbReference>
<dbReference type="AlphaFoldDB" id="A0A2K4ZNB6"/>
<evidence type="ECO:0000256" key="4">
    <source>
        <dbReference type="ARBA" id="ARBA00022989"/>
    </source>
</evidence>
<feature type="domain" description="POTRA" evidence="6">
    <location>
        <begin position="34"/>
        <end position="100"/>
    </location>
</feature>
<dbReference type="Proteomes" id="UP000236311">
    <property type="component" value="Unassembled WGS sequence"/>
</dbReference>
<keyword evidence="5" id="KW-0131">Cell cycle</keyword>
<dbReference type="OrthoDB" id="1748794at2"/>
<dbReference type="GO" id="GO:0051301">
    <property type="term" value="P:cell division"/>
    <property type="evidence" value="ECO:0007669"/>
    <property type="project" value="UniProtKB-KW"/>
</dbReference>